<keyword evidence="1" id="KW-0812">Transmembrane</keyword>
<organism evidence="2 3">
    <name type="scientific">Corynebacterium aquilae DSM 44791</name>
    <dbReference type="NCBI Taxonomy" id="1431546"/>
    <lineage>
        <taxon>Bacteria</taxon>
        <taxon>Bacillati</taxon>
        <taxon>Actinomycetota</taxon>
        <taxon>Actinomycetes</taxon>
        <taxon>Mycobacteriales</taxon>
        <taxon>Corynebacteriaceae</taxon>
        <taxon>Corynebacterium</taxon>
    </lineage>
</organism>
<dbReference type="KEGG" id="caqu:CAQU_09385"/>
<feature type="transmembrane region" description="Helical" evidence="1">
    <location>
        <begin position="36"/>
        <end position="54"/>
    </location>
</feature>
<name>A0A1L7CHC4_9CORY</name>
<dbReference type="RefSeq" id="WP_075727098.1">
    <property type="nucleotide sequence ID" value="NZ_CP009245.1"/>
</dbReference>
<feature type="transmembrane region" description="Helical" evidence="1">
    <location>
        <begin position="135"/>
        <end position="153"/>
    </location>
</feature>
<dbReference type="AlphaFoldDB" id="A0A1L7CHC4"/>
<keyword evidence="1" id="KW-0472">Membrane</keyword>
<protein>
    <submittedName>
        <fullName evidence="2">Uncharacterized protein</fullName>
    </submittedName>
</protein>
<feature type="transmembrane region" description="Helical" evidence="1">
    <location>
        <begin position="105"/>
        <end position="123"/>
    </location>
</feature>
<feature type="transmembrane region" description="Helical" evidence="1">
    <location>
        <begin position="60"/>
        <end position="78"/>
    </location>
</feature>
<keyword evidence="1" id="KW-1133">Transmembrane helix</keyword>
<evidence type="ECO:0000256" key="1">
    <source>
        <dbReference type="SAM" id="Phobius"/>
    </source>
</evidence>
<reference evidence="2 3" key="1">
    <citation type="submission" date="2014-08" db="EMBL/GenBank/DDBJ databases">
        <title>Complete genome sequence of Corynebacterium aquilae S-613T(T) (=DSM 44791(T)), isolated from the choana of a healthy golden eagle.</title>
        <authorList>
            <person name="Ruckert C."/>
            <person name="Albersmeier A."/>
            <person name="Winkler A."/>
            <person name="Kalinowski J."/>
        </authorList>
    </citation>
    <scope>NUCLEOTIDE SEQUENCE [LARGE SCALE GENOMIC DNA]</scope>
    <source>
        <strain evidence="2 3">S-613</strain>
    </source>
</reference>
<proteinExistence type="predicted"/>
<sequence length="173" mass="18761">MSEDSTLPPTKQQALTQLAAVDAINHEVKAVTELSWPIRIFFGAFFGLYIATAIIFGANWFAVAFLLILLLGVAFFYLRSRKIGVRASSRTEFGTAAPKPSTRTTVSLIVLYAMTIAPTLFVNDIHQGLSGTTRTIVGATVGLVYFVATTLLISDDTFYPRGTATKHAPGQEK</sequence>
<dbReference type="Proteomes" id="UP000185478">
    <property type="component" value="Chromosome"/>
</dbReference>
<evidence type="ECO:0000313" key="3">
    <source>
        <dbReference type="Proteomes" id="UP000185478"/>
    </source>
</evidence>
<dbReference type="EMBL" id="CP009245">
    <property type="protein sequence ID" value="APT85248.1"/>
    <property type="molecule type" value="Genomic_DNA"/>
</dbReference>
<evidence type="ECO:0000313" key="2">
    <source>
        <dbReference type="EMBL" id="APT85248.1"/>
    </source>
</evidence>
<keyword evidence="3" id="KW-1185">Reference proteome</keyword>
<accession>A0A1L7CHC4</accession>
<gene>
    <name evidence="2" type="ORF">CAQU_09385</name>
</gene>